<evidence type="ECO:0000256" key="5">
    <source>
        <dbReference type="ARBA" id="ARBA00023136"/>
    </source>
</evidence>
<dbReference type="Pfam" id="PF01794">
    <property type="entry name" value="Ferric_reduct"/>
    <property type="match status" value="1"/>
</dbReference>
<dbReference type="GO" id="GO:0016020">
    <property type="term" value="C:membrane"/>
    <property type="evidence" value="ECO:0007669"/>
    <property type="project" value="UniProtKB-SubCell"/>
</dbReference>
<protein>
    <recommendedName>
        <fullName evidence="7">Ferric oxidoreductase domain-containing protein</fullName>
    </recommendedName>
</protein>
<gene>
    <name evidence="8" type="ORF">L873DRAFT_880014</name>
</gene>
<evidence type="ECO:0000313" key="9">
    <source>
        <dbReference type="Proteomes" id="UP000276215"/>
    </source>
</evidence>
<keyword evidence="4" id="KW-0406">Ion transport</keyword>
<organism evidence="8 9">
    <name type="scientific">Choiromyces venosus 120613-1</name>
    <dbReference type="NCBI Taxonomy" id="1336337"/>
    <lineage>
        <taxon>Eukaryota</taxon>
        <taxon>Fungi</taxon>
        <taxon>Dikarya</taxon>
        <taxon>Ascomycota</taxon>
        <taxon>Pezizomycotina</taxon>
        <taxon>Pezizomycetes</taxon>
        <taxon>Pezizales</taxon>
        <taxon>Tuberaceae</taxon>
        <taxon>Choiromyces</taxon>
    </lineage>
</organism>
<dbReference type="GO" id="GO:0016491">
    <property type="term" value="F:oxidoreductase activity"/>
    <property type="evidence" value="ECO:0007669"/>
    <property type="project" value="UniProtKB-ARBA"/>
</dbReference>
<evidence type="ECO:0000256" key="3">
    <source>
        <dbReference type="ARBA" id="ARBA00022989"/>
    </source>
</evidence>
<keyword evidence="4" id="KW-0813">Transport</keyword>
<dbReference type="Proteomes" id="UP000276215">
    <property type="component" value="Unassembled WGS sequence"/>
</dbReference>
<dbReference type="InterPro" id="IPR013130">
    <property type="entry name" value="Fe3_Rdtase_TM_dom"/>
</dbReference>
<reference evidence="8 9" key="1">
    <citation type="journal article" date="2018" name="Nat. Ecol. Evol.">
        <title>Pezizomycetes genomes reveal the molecular basis of ectomycorrhizal truffle lifestyle.</title>
        <authorList>
            <person name="Murat C."/>
            <person name="Payen T."/>
            <person name="Noel B."/>
            <person name="Kuo A."/>
            <person name="Morin E."/>
            <person name="Chen J."/>
            <person name="Kohler A."/>
            <person name="Krizsan K."/>
            <person name="Balestrini R."/>
            <person name="Da Silva C."/>
            <person name="Montanini B."/>
            <person name="Hainaut M."/>
            <person name="Levati E."/>
            <person name="Barry K.W."/>
            <person name="Belfiori B."/>
            <person name="Cichocki N."/>
            <person name="Clum A."/>
            <person name="Dockter R.B."/>
            <person name="Fauchery L."/>
            <person name="Guy J."/>
            <person name="Iotti M."/>
            <person name="Le Tacon F."/>
            <person name="Lindquist E.A."/>
            <person name="Lipzen A."/>
            <person name="Malagnac F."/>
            <person name="Mello A."/>
            <person name="Molinier V."/>
            <person name="Miyauchi S."/>
            <person name="Poulain J."/>
            <person name="Riccioni C."/>
            <person name="Rubini A."/>
            <person name="Sitrit Y."/>
            <person name="Splivallo R."/>
            <person name="Traeger S."/>
            <person name="Wang M."/>
            <person name="Zifcakova L."/>
            <person name="Wipf D."/>
            <person name="Zambonelli A."/>
            <person name="Paolocci F."/>
            <person name="Nowrousian M."/>
            <person name="Ottonello S."/>
            <person name="Baldrian P."/>
            <person name="Spatafora J.W."/>
            <person name="Henrissat B."/>
            <person name="Nagy L.G."/>
            <person name="Aury J.M."/>
            <person name="Wincker P."/>
            <person name="Grigoriev I.V."/>
            <person name="Bonfante P."/>
            <person name="Martin F.M."/>
        </authorList>
    </citation>
    <scope>NUCLEOTIDE SEQUENCE [LARGE SCALE GENOMIC DNA]</scope>
    <source>
        <strain evidence="8 9">120613-1</strain>
    </source>
</reference>
<feature type="domain" description="Ferric oxidoreductase" evidence="7">
    <location>
        <begin position="47"/>
        <end position="139"/>
    </location>
</feature>
<feature type="transmembrane region" description="Helical" evidence="6">
    <location>
        <begin position="110"/>
        <end position="130"/>
    </location>
</feature>
<dbReference type="GO" id="GO:0006811">
    <property type="term" value="P:monoatomic ion transport"/>
    <property type="evidence" value="ECO:0007669"/>
    <property type="project" value="UniProtKB-KW"/>
</dbReference>
<feature type="transmembrane region" description="Helical" evidence="6">
    <location>
        <begin position="15"/>
        <end position="34"/>
    </location>
</feature>
<evidence type="ECO:0000313" key="8">
    <source>
        <dbReference type="EMBL" id="RPA99743.1"/>
    </source>
</evidence>
<evidence type="ECO:0000256" key="2">
    <source>
        <dbReference type="ARBA" id="ARBA00022692"/>
    </source>
</evidence>
<keyword evidence="9" id="KW-1185">Reference proteome</keyword>
<evidence type="ECO:0000256" key="6">
    <source>
        <dbReference type="SAM" id="Phobius"/>
    </source>
</evidence>
<proteinExistence type="predicted"/>
<evidence type="ECO:0000256" key="1">
    <source>
        <dbReference type="ARBA" id="ARBA00004141"/>
    </source>
</evidence>
<dbReference type="AlphaFoldDB" id="A0A3N4JNB7"/>
<name>A0A3N4JNB7_9PEZI</name>
<dbReference type="EMBL" id="ML120385">
    <property type="protein sequence ID" value="RPA99743.1"/>
    <property type="molecule type" value="Genomic_DNA"/>
</dbReference>
<keyword evidence="3 6" id="KW-1133">Transmembrane helix</keyword>
<sequence>MIVIILRGKGTLTRLHFLLIACYVLSNILLIALGTSTTAQLVKKSALMSLVNLMPLYLGRMNLVIDDWGISSENYDRIHRWIGRIAFTEAAIRVVLSLTGKKFVVGLDQLPGILAASGMLCLFLLSLWFFRQYCHEFFFQDIFAICRVPYNCALASYTINTFWPTDIPIGHYFSLWGDGASTNMSFDLPERKLAQIW</sequence>
<dbReference type="OrthoDB" id="5244652at2759"/>
<accession>A0A3N4JNB7</accession>
<keyword evidence="2 6" id="KW-0812">Transmembrane</keyword>
<keyword evidence="5 6" id="KW-0472">Membrane</keyword>
<evidence type="ECO:0000256" key="4">
    <source>
        <dbReference type="ARBA" id="ARBA00023065"/>
    </source>
</evidence>
<comment type="subcellular location">
    <subcellularLocation>
        <location evidence="1">Membrane</location>
        <topology evidence="1">Multi-pass membrane protein</topology>
    </subcellularLocation>
</comment>
<evidence type="ECO:0000259" key="7">
    <source>
        <dbReference type="Pfam" id="PF01794"/>
    </source>
</evidence>